<reference evidence="1 2" key="1">
    <citation type="submission" date="2018-07" db="EMBL/GenBank/DDBJ databases">
        <title>Complete genome sequence of Flavobacterium arcticum type strain SM1502T.</title>
        <authorList>
            <person name="Li Y."/>
            <person name="Li D.-D."/>
        </authorList>
    </citation>
    <scope>NUCLEOTIDE SEQUENCE [LARGE SCALE GENOMIC DNA]</scope>
    <source>
        <strain evidence="1 2">SM1502</strain>
    </source>
</reference>
<evidence type="ECO:0000313" key="1">
    <source>
        <dbReference type="EMBL" id="AXG73794.1"/>
    </source>
</evidence>
<keyword evidence="2" id="KW-1185">Reference proteome</keyword>
<evidence type="ECO:0000313" key="2">
    <source>
        <dbReference type="Proteomes" id="UP000253951"/>
    </source>
</evidence>
<proteinExistence type="predicted"/>
<protein>
    <submittedName>
        <fullName evidence="1">Uncharacterized protein</fullName>
    </submittedName>
</protein>
<dbReference type="AlphaFoldDB" id="A0A345HB34"/>
<accession>A0A345HB34</accession>
<dbReference type="Proteomes" id="UP000253951">
    <property type="component" value="Chromosome"/>
</dbReference>
<dbReference type="EMBL" id="CP031188">
    <property type="protein sequence ID" value="AXG73794.1"/>
    <property type="molecule type" value="Genomic_DNA"/>
</dbReference>
<name>A0A345HB34_9FLAO</name>
<dbReference type="KEGG" id="fat:DVK85_05905"/>
<gene>
    <name evidence="1" type="ORF">DVK85_05905</name>
</gene>
<sequence length="144" mass="16131">MMILFFIAVSCNSYQNVSSNESNKTTEPIADDYESNWVYFDLQESTELKIISHQLAGVGCGTIATASVTIGVTKKNDTIRVFELCNTKKDFPVNGNVIIEPATRPSFTVMYPKIYIQDENGSLLTHPVNKQVLKTTYGIIERKK</sequence>
<organism evidence="1 2">
    <name type="scientific">Flavobacterium arcticum</name>
    <dbReference type="NCBI Taxonomy" id="1784713"/>
    <lineage>
        <taxon>Bacteria</taxon>
        <taxon>Pseudomonadati</taxon>
        <taxon>Bacteroidota</taxon>
        <taxon>Flavobacteriia</taxon>
        <taxon>Flavobacteriales</taxon>
        <taxon>Flavobacteriaceae</taxon>
        <taxon>Flavobacterium</taxon>
    </lineage>
</organism>